<dbReference type="GO" id="GO:0000977">
    <property type="term" value="F:RNA polymerase II transcription regulatory region sequence-specific DNA binding"/>
    <property type="evidence" value="ECO:0007669"/>
    <property type="project" value="TreeGrafter"/>
</dbReference>
<dbReference type="GO" id="GO:0046983">
    <property type="term" value="F:protein dimerization activity"/>
    <property type="evidence" value="ECO:0007669"/>
    <property type="project" value="InterPro"/>
</dbReference>
<comment type="similarity">
    <text evidence="1">Belongs to the bHLH protein family.</text>
</comment>
<dbReference type="EMBL" id="GDJX01023574">
    <property type="protein sequence ID" value="JAT44362.1"/>
    <property type="molecule type" value="Transcribed_RNA"/>
</dbReference>
<protein>
    <submittedName>
        <fullName evidence="5">Transcription factor bHLH36</fullName>
    </submittedName>
</protein>
<organism evidence="5">
    <name type="scientific">Anthurium amnicola</name>
    <dbReference type="NCBI Taxonomy" id="1678845"/>
    <lineage>
        <taxon>Eukaryota</taxon>
        <taxon>Viridiplantae</taxon>
        <taxon>Streptophyta</taxon>
        <taxon>Embryophyta</taxon>
        <taxon>Tracheophyta</taxon>
        <taxon>Spermatophyta</taxon>
        <taxon>Magnoliopsida</taxon>
        <taxon>Liliopsida</taxon>
        <taxon>Araceae</taxon>
        <taxon>Pothoideae</taxon>
        <taxon>Potheae</taxon>
        <taxon>Anthurium</taxon>
    </lineage>
</organism>
<dbReference type="PANTHER" id="PTHR13935">
    <property type="entry name" value="ACHAETE-SCUTE TRANSCRIPTION FACTOR-RELATED"/>
    <property type="match status" value="1"/>
</dbReference>
<evidence type="ECO:0000259" key="4">
    <source>
        <dbReference type="PROSITE" id="PS50888"/>
    </source>
</evidence>
<sequence>MKKSSGEGPKVERKTVEKNRRIHMKNLCFKLSSLIPKGNIPKDALTQQDHLDQAAVYIKALRERIDGLKQRKEFGLVGVEGVVGGVNGGDSVTEGMVIGFGLPVVEIRDLESTLEVVLICGLDKRFLFYEVIGVLEEEGAEVVNASFSTVGDKIFYTIHSQVSCPRIGLEASRVSERLKELVHET</sequence>
<dbReference type="InterPro" id="IPR015660">
    <property type="entry name" value="MASH1/Ascl1a-like"/>
</dbReference>
<reference evidence="5" key="1">
    <citation type="submission" date="2015-07" db="EMBL/GenBank/DDBJ databases">
        <title>Transcriptome Assembly of Anthurium amnicola.</title>
        <authorList>
            <person name="Suzuki J."/>
        </authorList>
    </citation>
    <scope>NUCLEOTIDE SEQUENCE</scope>
</reference>
<dbReference type="InterPro" id="IPR011598">
    <property type="entry name" value="bHLH_dom"/>
</dbReference>
<keyword evidence="2" id="KW-0805">Transcription regulation</keyword>
<dbReference type="Pfam" id="PF00010">
    <property type="entry name" value="HLH"/>
    <property type="match status" value="1"/>
</dbReference>
<feature type="domain" description="BHLH" evidence="4">
    <location>
        <begin position="8"/>
        <end position="61"/>
    </location>
</feature>
<keyword evidence="3" id="KW-0804">Transcription</keyword>
<evidence type="ECO:0000313" key="5">
    <source>
        <dbReference type="EMBL" id="JAT44362.1"/>
    </source>
</evidence>
<accession>A0A1D1XPQ3</accession>
<dbReference type="SUPFAM" id="SSF47459">
    <property type="entry name" value="HLH, helix-loop-helix DNA-binding domain"/>
    <property type="match status" value="1"/>
</dbReference>
<dbReference type="GO" id="GO:0090575">
    <property type="term" value="C:RNA polymerase II transcription regulator complex"/>
    <property type="evidence" value="ECO:0007669"/>
    <property type="project" value="TreeGrafter"/>
</dbReference>
<evidence type="ECO:0000256" key="1">
    <source>
        <dbReference type="ARBA" id="ARBA00005510"/>
    </source>
</evidence>
<dbReference type="InterPro" id="IPR036638">
    <property type="entry name" value="HLH_DNA-bd_sf"/>
</dbReference>
<proteinExistence type="inferred from homology"/>
<evidence type="ECO:0000256" key="3">
    <source>
        <dbReference type="ARBA" id="ARBA00023163"/>
    </source>
</evidence>
<dbReference type="PANTHER" id="PTHR13935:SF46">
    <property type="entry name" value="TRANSCRIPTION FACTOR BHLH167-RELATED"/>
    <property type="match status" value="1"/>
</dbReference>
<dbReference type="GO" id="GO:0000981">
    <property type="term" value="F:DNA-binding transcription factor activity, RNA polymerase II-specific"/>
    <property type="evidence" value="ECO:0007669"/>
    <property type="project" value="TreeGrafter"/>
</dbReference>
<dbReference type="PROSITE" id="PS50888">
    <property type="entry name" value="BHLH"/>
    <property type="match status" value="1"/>
</dbReference>
<dbReference type="AlphaFoldDB" id="A0A1D1XPQ3"/>
<gene>
    <name evidence="5" type="primary">BHLH36</name>
    <name evidence="5" type="ORF">g.37222</name>
</gene>
<evidence type="ECO:0000256" key="2">
    <source>
        <dbReference type="ARBA" id="ARBA00023015"/>
    </source>
</evidence>
<dbReference type="Gene3D" id="4.10.280.10">
    <property type="entry name" value="Helix-loop-helix DNA-binding domain"/>
    <property type="match status" value="1"/>
</dbReference>
<name>A0A1D1XPQ3_9ARAE</name>